<protein>
    <submittedName>
        <fullName evidence="1">Alpha/beta hydrolase-fold protein</fullName>
    </submittedName>
</protein>
<reference evidence="1 2" key="1">
    <citation type="submission" date="2024-06" db="EMBL/GenBank/DDBJ databases">
        <title>Chitinophaga defluvii sp. nov., isolated from municipal sewage.</title>
        <authorList>
            <person name="Zhang L."/>
        </authorList>
    </citation>
    <scope>NUCLEOTIDE SEQUENCE [LARGE SCALE GENOMIC DNA]</scope>
    <source>
        <strain evidence="1 2">H8</strain>
    </source>
</reference>
<dbReference type="SUPFAM" id="SSF53474">
    <property type="entry name" value="alpha/beta-Hydrolases"/>
    <property type="match status" value="1"/>
</dbReference>
<evidence type="ECO:0000313" key="2">
    <source>
        <dbReference type="Proteomes" id="UP001549749"/>
    </source>
</evidence>
<name>A0ABV2T6E5_9BACT</name>
<evidence type="ECO:0000313" key="1">
    <source>
        <dbReference type="EMBL" id="MET6998200.1"/>
    </source>
</evidence>
<dbReference type="Proteomes" id="UP001549749">
    <property type="component" value="Unassembled WGS sequence"/>
</dbReference>
<dbReference type="EMBL" id="JBEXAC010000001">
    <property type="protein sequence ID" value="MET6998200.1"/>
    <property type="molecule type" value="Genomic_DNA"/>
</dbReference>
<dbReference type="Pfam" id="PF00756">
    <property type="entry name" value="Esterase"/>
    <property type="match status" value="1"/>
</dbReference>
<dbReference type="InterPro" id="IPR000801">
    <property type="entry name" value="Esterase-like"/>
</dbReference>
<proteinExistence type="predicted"/>
<dbReference type="InterPro" id="IPR050583">
    <property type="entry name" value="Mycobacterial_A85_antigen"/>
</dbReference>
<dbReference type="GO" id="GO:0016787">
    <property type="term" value="F:hydrolase activity"/>
    <property type="evidence" value="ECO:0007669"/>
    <property type="project" value="UniProtKB-KW"/>
</dbReference>
<keyword evidence="2" id="KW-1185">Reference proteome</keyword>
<dbReference type="PANTHER" id="PTHR48098">
    <property type="entry name" value="ENTEROCHELIN ESTERASE-RELATED"/>
    <property type="match status" value="1"/>
</dbReference>
<keyword evidence="1" id="KW-0378">Hydrolase</keyword>
<dbReference type="PANTHER" id="PTHR48098:SF6">
    <property type="entry name" value="FERRI-BACILLIBACTIN ESTERASE BESA"/>
    <property type="match status" value="1"/>
</dbReference>
<sequence>MEEVVTDRFSLFSPGLQRQVLIDCYYPATHTPGNVCLLLVNDGQDLEAVGLTDLLAPLYAAGKALLVVGIYAGKQRKQEYGTARFLNSQGQGGSAALYNQFVVQQLLPFIRQQYSGITFVTTAFAGFSLGGLSALDIVWNNPGLFNYVGVFSGALWWRSRELGNGYNENTDRIMHRQIREGIFQPGLKFFFECGTEDETADRNNNGIIDSIDDTQGLIHELEQKGYVNGQDITYLEIPGGRHDVSTWGQAMDVLLKWL</sequence>
<dbReference type="Gene3D" id="3.40.50.1820">
    <property type="entry name" value="alpha/beta hydrolase"/>
    <property type="match status" value="1"/>
</dbReference>
<organism evidence="1 2">
    <name type="scientific">Chitinophaga defluvii</name>
    <dbReference type="NCBI Taxonomy" id="3163343"/>
    <lineage>
        <taxon>Bacteria</taxon>
        <taxon>Pseudomonadati</taxon>
        <taxon>Bacteroidota</taxon>
        <taxon>Chitinophagia</taxon>
        <taxon>Chitinophagales</taxon>
        <taxon>Chitinophagaceae</taxon>
        <taxon>Chitinophaga</taxon>
    </lineage>
</organism>
<dbReference type="InterPro" id="IPR029058">
    <property type="entry name" value="AB_hydrolase_fold"/>
</dbReference>
<dbReference type="RefSeq" id="WP_354660836.1">
    <property type="nucleotide sequence ID" value="NZ_JBEXAC010000001.1"/>
</dbReference>
<comment type="caution">
    <text evidence="1">The sequence shown here is derived from an EMBL/GenBank/DDBJ whole genome shotgun (WGS) entry which is preliminary data.</text>
</comment>
<gene>
    <name evidence="1" type="ORF">ABR189_12510</name>
</gene>
<accession>A0ABV2T6E5</accession>